<evidence type="ECO:0000256" key="6">
    <source>
        <dbReference type="ARBA" id="ARBA00022989"/>
    </source>
</evidence>
<dbReference type="SUPFAM" id="SSF143865">
    <property type="entry name" value="CorA soluble domain-like"/>
    <property type="match status" value="1"/>
</dbReference>
<dbReference type="PANTHER" id="PTHR46494">
    <property type="entry name" value="CORA FAMILY METAL ION TRANSPORTER (EUROFUNG)"/>
    <property type="match status" value="1"/>
</dbReference>
<dbReference type="GO" id="GO:0050897">
    <property type="term" value="F:cobalt ion binding"/>
    <property type="evidence" value="ECO:0007669"/>
    <property type="project" value="TreeGrafter"/>
</dbReference>
<keyword evidence="4" id="KW-1003">Cell membrane</keyword>
<feature type="compositionally biased region" description="Basic and acidic residues" evidence="8">
    <location>
        <begin position="479"/>
        <end position="489"/>
    </location>
</feature>
<dbReference type="eggNOG" id="ENOG502QVFZ">
    <property type="taxonomic scope" value="Eukaryota"/>
</dbReference>
<feature type="compositionally biased region" description="Low complexity" evidence="8">
    <location>
        <begin position="458"/>
        <end position="468"/>
    </location>
</feature>
<dbReference type="GO" id="GO:0015087">
    <property type="term" value="F:cobalt ion transmembrane transporter activity"/>
    <property type="evidence" value="ECO:0007669"/>
    <property type="project" value="TreeGrafter"/>
</dbReference>
<evidence type="ECO:0000256" key="3">
    <source>
        <dbReference type="ARBA" id="ARBA00022448"/>
    </source>
</evidence>
<feature type="compositionally biased region" description="Pro residues" evidence="8">
    <location>
        <begin position="17"/>
        <end position="31"/>
    </location>
</feature>
<feature type="region of interest" description="Disordered" evidence="8">
    <location>
        <begin position="1"/>
        <end position="72"/>
    </location>
</feature>
<accession>M3DCR2</accession>
<dbReference type="GeneID" id="27901433"/>
<keyword evidence="3" id="KW-0813">Transport</keyword>
<dbReference type="InterPro" id="IPR045861">
    <property type="entry name" value="CorA_cytoplasmic_dom"/>
</dbReference>
<dbReference type="AlphaFoldDB" id="M3DCR2"/>
<comment type="similarity">
    <text evidence="2">Belongs to the CorA metal ion transporter (MIT) (TC 1.A.35) family.</text>
</comment>
<dbReference type="Gene3D" id="3.30.460.20">
    <property type="entry name" value="CorA soluble domain-like"/>
    <property type="match status" value="1"/>
</dbReference>
<evidence type="ECO:0000256" key="7">
    <source>
        <dbReference type="ARBA" id="ARBA00023136"/>
    </source>
</evidence>
<evidence type="ECO:0000256" key="8">
    <source>
        <dbReference type="SAM" id="MobiDB-lite"/>
    </source>
</evidence>
<dbReference type="OrthoDB" id="165352at2759"/>
<dbReference type="OMA" id="YHESEHI"/>
<evidence type="ECO:0000256" key="9">
    <source>
        <dbReference type="SAM" id="Phobius"/>
    </source>
</evidence>
<evidence type="ECO:0000313" key="11">
    <source>
        <dbReference type="Proteomes" id="UP000016931"/>
    </source>
</evidence>
<evidence type="ECO:0000313" key="10">
    <source>
        <dbReference type="EMBL" id="EMF15594.1"/>
    </source>
</evidence>
<evidence type="ECO:0000256" key="4">
    <source>
        <dbReference type="ARBA" id="ARBA00022475"/>
    </source>
</evidence>
<dbReference type="GO" id="GO:0000287">
    <property type="term" value="F:magnesium ion binding"/>
    <property type="evidence" value="ECO:0007669"/>
    <property type="project" value="TreeGrafter"/>
</dbReference>
<feature type="transmembrane region" description="Helical" evidence="9">
    <location>
        <begin position="565"/>
        <end position="588"/>
    </location>
</feature>
<reference evidence="10 11" key="1">
    <citation type="journal article" date="2012" name="PLoS Pathog.">
        <title>Diverse lifestyles and strategies of plant pathogenesis encoded in the genomes of eighteen Dothideomycetes fungi.</title>
        <authorList>
            <person name="Ohm R.A."/>
            <person name="Feau N."/>
            <person name="Henrissat B."/>
            <person name="Schoch C.L."/>
            <person name="Horwitz B.A."/>
            <person name="Barry K.W."/>
            <person name="Condon B.J."/>
            <person name="Copeland A.C."/>
            <person name="Dhillon B."/>
            <person name="Glaser F."/>
            <person name="Hesse C.N."/>
            <person name="Kosti I."/>
            <person name="LaButti K."/>
            <person name="Lindquist E.A."/>
            <person name="Lucas S."/>
            <person name="Salamov A.A."/>
            <person name="Bradshaw R.E."/>
            <person name="Ciuffetti L."/>
            <person name="Hamelin R.C."/>
            <person name="Kema G.H.J."/>
            <person name="Lawrence C."/>
            <person name="Scott J.A."/>
            <person name="Spatafora J.W."/>
            <person name="Turgeon B.G."/>
            <person name="de Wit P.J.G.M."/>
            <person name="Zhong S."/>
            <person name="Goodwin S.B."/>
            <person name="Grigoriev I.V."/>
        </authorList>
    </citation>
    <scope>NUCLEOTIDE SEQUENCE [LARGE SCALE GENOMIC DNA]</scope>
    <source>
        <strain evidence="10 11">SO2202</strain>
    </source>
</reference>
<keyword evidence="11" id="KW-1185">Reference proteome</keyword>
<dbReference type="GO" id="GO:0015095">
    <property type="term" value="F:magnesium ion transmembrane transporter activity"/>
    <property type="evidence" value="ECO:0007669"/>
    <property type="project" value="TreeGrafter"/>
</dbReference>
<keyword evidence="7 9" id="KW-0472">Membrane</keyword>
<protein>
    <recommendedName>
        <fullName evidence="12">Cora-domain-containing protein</fullName>
    </recommendedName>
</protein>
<evidence type="ECO:0000256" key="5">
    <source>
        <dbReference type="ARBA" id="ARBA00022692"/>
    </source>
</evidence>
<evidence type="ECO:0008006" key="12">
    <source>
        <dbReference type="Google" id="ProtNLM"/>
    </source>
</evidence>
<feature type="transmembrane region" description="Helical" evidence="9">
    <location>
        <begin position="600"/>
        <end position="624"/>
    </location>
</feature>
<keyword evidence="5 9" id="KW-0812">Transmembrane</keyword>
<dbReference type="Pfam" id="PF01544">
    <property type="entry name" value="CorA"/>
    <property type="match status" value="1"/>
</dbReference>
<dbReference type="Gene3D" id="1.20.58.340">
    <property type="entry name" value="Magnesium transport protein CorA, transmembrane region"/>
    <property type="match status" value="2"/>
</dbReference>
<dbReference type="InterPro" id="IPR045863">
    <property type="entry name" value="CorA_TM1_TM2"/>
</dbReference>
<gene>
    <name evidence="10" type="ORF">SEPMUDRAFT_147434</name>
</gene>
<keyword evidence="6 9" id="KW-1133">Transmembrane helix</keyword>
<organism evidence="10 11">
    <name type="scientific">Sphaerulina musiva (strain SO2202)</name>
    <name type="common">Poplar stem canker fungus</name>
    <name type="synonym">Septoria musiva</name>
    <dbReference type="NCBI Taxonomy" id="692275"/>
    <lineage>
        <taxon>Eukaryota</taxon>
        <taxon>Fungi</taxon>
        <taxon>Dikarya</taxon>
        <taxon>Ascomycota</taxon>
        <taxon>Pezizomycotina</taxon>
        <taxon>Dothideomycetes</taxon>
        <taxon>Dothideomycetidae</taxon>
        <taxon>Mycosphaerellales</taxon>
        <taxon>Mycosphaerellaceae</taxon>
        <taxon>Sphaerulina</taxon>
    </lineage>
</organism>
<evidence type="ECO:0000256" key="1">
    <source>
        <dbReference type="ARBA" id="ARBA00004651"/>
    </source>
</evidence>
<feature type="region of interest" description="Disordered" evidence="8">
    <location>
        <begin position="446"/>
        <end position="492"/>
    </location>
</feature>
<dbReference type="InterPro" id="IPR002523">
    <property type="entry name" value="MgTranspt_CorA/ZnTranspt_ZntB"/>
</dbReference>
<sequence length="649" mass="72860">MTTVRDFDGSNQAPTPTMLPSPRPVFPPPAASPRSPGSPMSRRRRSGASVASARSMPASVNTLDARHRKPSRSNTITAYHESEHIHEHEHFQPGAEPGVDTSAEDDKIPPHLMKLKNSCDINIIDFSDENVSHLKCDNDSLEKALDADRGDQFTCRWISVNGLSWDVIRQLGNKYNLHRLAIEDLIHTKTRTKVDWYSDHAYVVLTLAKLVRMHQHRGDKSKCSCTAGNDSDDSDDSMDEKLEKHTQRRQSILRTWLDWLRPQKQSGLPTYLDRNHDGNMDEFVSAHSGVSSDAPVRDIRTLHRYESAQIPEHTAWMEQHSALSQDDLAVSVEQVSIFLMGDNSVISFFEHSADDIEAPILERLHSKETILRRSCDASLLSQAIIDAIVDLAIPVKDAYNKARKELQIDAMTNPNVRTSRALHIFGEEIDMLQNLFKPVVHLVNSLRDHSSEPPPATPTNALPTDTAPDVPDLKPNVQKHQDLTKRNRDGAPQATRMLSELIKKRPLRRTTNSTSITITPLAHTYFGDVLDHCITLIQAFEQMDASANNISTLIFNTVGAKTNNFMMILAVVTVFFAPLTFISGYFGMNFASGAGLAHPFAFFWVVAIPSLVAFMFLVFGFMLWDQVGAWFTSRGIKSRLSTRRRSSRR</sequence>
<evidence type="ECO:0000256" key="2">
    <source>
        <dbReference type="ARBA" id="ARBA00009765"/>
    </source>
</evidence>
<dbReference type="GO" id="GO:0005886">
    <property type="term" value="C:plasma membrane"/>
    <property type="evidence" value="ECO:0007669"/>
    <property type="project" value="UniProtKB-SubCell"/>
</dbReference>
<dbReference type="RefSeq" id="XP_016763715.1">
    <property type="nucleotide sequence ID" value="XM_016904296.1"/>
</dbReference>
<dbReference type="PANTHER" id="PTHR46494:SF1">
    <property type="entry name" value="CORA FAMILY METAL ION TRANSPORTER (EUROFUNG)"/>
    <property type="match status" value="1"/>
</dbReference>
<comment type="subcellular location">
    <subcellularLocation>
        <location evidence="1">Cell membrane</location>
        <topology evidence="1">Multi-pass membrane protein</topology>
    </subcellularLocation>
</comment>
<dbReference type="STRING" id="692275.M3DCR2"/>
<dbReference type="Proteomes" id="UP000016931">
    <property type="component" value="Unassembled WGS sequence"/>
</dbReference>
<dbReference type="SUPFAM" id="SSF144083">
    <property type="entry name" value="Magnesium transport protein CorA, transmembrane region"/>
    <property type="match status" value="1"/>
</dbReference>
<name>M3DCR2_SPHMS</name>
<feature type="region of interest" description="Disordered" evidence="8">
    <location>
        <begin position="219"/>
        <end position="244"/>
    </location>
</feature>
<proteinExistence type="inferred from homology"/>
<dbReference type="EMBL" id="KB456261">
    <property type="protein sequence ID" value="EMF15594.1"/>
    <property type="molecule type" value="Genomic_DNA"/>
</dbReference>
<dbReference type="HOGENOM" id="CLU_015119_2_0_1"/>